<reference evidence="1 2" key="1">
    <citation type="submission" date="2024-04" db="EMBL/GenBank/DDBJ databases">
        <authorList>
            <person name="Fracassetti M."/>
        </authorList>
    </citation>
    <scope>NUCLEOTIDE SEQUENCE [LARGE SCALE GENOMIC DNA]</scope>
</reference>
<accession>A0AAV2D0Y0</accession>
<evidence type="ECO:0000313" key="1">
    <source>
        <dbReference type="EMBL" id="CAL1363052.1"/>
    </source>
</evidence>
<keyword evidence="2" id="KW-1185">Reference proteome</keyword>
<protein>
    <submittedName>
        <fullName evidence="1">Uncharacterized protein</fullName>
    </submittedName>
</protein>
<proteinExistence type="predicted"/>
<dbReference type="EMBL" id="OZ034814">
    <property type="protein sequence ID" value="CAL1363052.1"/>
    <property type="molecule type" value="Genomic_DNA"/>
</dbReference>
<evidence type="ECO:0000313" key="2">
    <source>
        <dbReference type="Proteomes" id="UP001497516"/>
    </source>
</evidence>
<organism evidence="1 2">
    <name type="scientific">Linum trigynum</name>
    <dbReference type="NCBI Taxonomy" id="586398"/>
    <lineage>
        <taxon>Eukaryota</taxon>
        <taxon>Viridiplantae</taxon>
        <taxon>Streptophyta</taxon>
        <taxon>Embryophyta</taxon>
        <taxon>Tracheophyta</taxon>
        <taxon>Spermatophyta</taxon>
        <taxon>Magnoliopsida</taxon>
        <taxon>eudicotyledons</taxon>
        <taxon>Gunneridae</taxon>
        <taxon>Pentapetalae</taxon>
        <taxon>rosids</taxon>
        <taxon>fabids</taxon>
        <taxon>Malpighiales</taxon>
        <taxon>Linaceae</taxon>
        <taxon>Linum</taxon>
    </lineage>
</organism>
<gene>
    <name evidence="1" type="ORF">LTRI10_LOCUS9747</name>
</gene>
<sequence length="109" mass="12281">MLDGEINTVGGVRYNQVRWTVYFVFPYRDELCIRRGLVRDSQGYFVGCLCHELKKMCSITRVELRARGITDRLEIALIGPSDIERCESAACLFCCAGWPSYGVCGGKMS</sequence>
<dbReference type="Proteomes" id="UP001497516">
    <property type="component" value="Chromosome 10"/>
</dbReference>
<name>A0AAV2D0Y0_9ROSI</name>
<dbReference type="AlphaFoldDB" id="A0AAV2D0Y0"/>